<dbReference type="RefSeq" id="WP_074685674.1">
    <property type="nucleotide sequence ID" value="NZ_FNNF01000004.1"/>
</dbReference>
<accession>A0A1H2QWA6</accession>
<dbReference type="EMBL" id="FNNF01000004">
    <property type="protein sequence ID" value="SDW11433.1"/>
    <property type="molecule type" value="Genomic_DNA"/>
</dbReference>
<dbReference type="STRING" id="1630.SAMN05216514_11061"/>
<feature type="domain" description="Dinitrogenase iron-molybdenum cofactor biosynthesis" evidence="1">
    <location>
        <begin position="10"/>
        <end position="96"/>
    </location>
</feature>
<evidence type="ECO:0000313" key="3">
    <source>
        <dbReference type="Proteomes" id="UP000182429"/>
    </source>
</evidence>
<dbReference type="Pfam" id="PF02579">
    <property type="entry name" value="Nitro_FeMo-Co"/>
    <property type="match status" value="1"/>
</dbReference>
<proteinExistence type="predicted"/>
<dbReference type="InterPro" id="IPR003731">
    <property type="entry name" value="Di-Nase_FeMo-co_biosynth"/>
</dbReference>
<dbReference type="PANTHER" id="PTHR42983:SF1">
    <property type="entry name" value="IRON-MOLYBDENUM PROTEIN"/>
    <property type="match status" value="1"/>
</dbReference>
<dbReference type="PANTHER" id="PTHR42983">
    <property type="entry name" value="DINITROGENASE IRON-MOLYBDENUM COFACTOR PROTEIN-RELATED"/>
    <property type="match status" value="1"/>
</dbReference>
<dbReference type="Proteomes" id="UP000182429">
    <property type="component" value="Unassembled WGS sequence"/>
</dbReference>
<dbReference type="AlphaFoldDB" id="A0A1H2QWA6"/>
<protein>
    <submittedName>
        <fullName evidence="2">Predicted Fe-Mo cluster-binding protein, NifX family</fullName>
    </submittedName>
</protein>
<name>A0A1H2QWA6_9FIRM</name>
<dbReference type="InterPro" id="IPR036105">
    <property type="entry name" value="DiNase_FeMo-co_biosyn_sf"/>
</dbReference>
<gene>
    <name evidence="2" type="ORF">SAMN04487759_10428</name>
</gene>
<evidence type="ECO:0000259" key="1">
    <source>
        <dbReference type="Pfam" id="PF02579"/>
    </source>
</evidence>
<reference evidence="2 3" key="1">
    <citation type="submission" date="2016-10" db="EMBL/GenBank/DDBJ databases">
        <authorList>
            <person name="de Groot N.N."/>
        </authorList>
    </citation>
    <scope>NUCLEOTIDE SEQUENCE [LARGE SCALE GENOMIC DNA]</scope>
    <source>
        <strain evidence="2 3">S3b</strain>
    </source>
</reference>
<evidence type="ECO:0000313" key="2">
    <source>
        <dbReference type="EMBL" id="SDW11433.1"/>
    </source>
</evidence>
<dbReference type="OrthoDB" id="280278at2"/>
<sequence length="122" mass="12879">MRIAVSYINGMIFPHFGHSEQFKVYDVEDGKIVKEAIINTNGQGHSALAGVLHDIKADTLVCGGIGGCAIEALDQMGIELYAGVSGNADEAVAMLIAGTLPQINGKTCHHHANHHCGHHCGH</sequence>
<dbReference type="SUPFAM" id="SSF53146">
    <property type="entry name" value="Nitrogenase accessory factor-like"/>
    <property type="match status" value="1"/>
</dbReference>
<dbReference type="Gene3D" id="3.30.420.130">
    <property type="entry name" value="Dinitrogenase iron-molybdenum cofactor biosynthesis domain"/>
    <property type="match status" value="1"/>
</dbReference>
<dbReference type="eggNOG" id="COG1433">
    <property type="taxonomic scope" value="Bacteria"/>
</dbReference>
<organism evidence="2 3">
    <name type="scientific">Kandleria vitulina</name>
    <dbReference type="NCBI Taxonomy" id="1630"/>
    <lineage>
        <taxon>Bacteria</taxon>
        <taxon>Bacillati</taxon>
        <taxon>Bacillota</taxon>
        <taxon>Erysipelotrichia</taxon>
        <taxon>Erysipelotrichales</taxon>
        <taxon>Coprobacillaceae</taxon>
        <taxon>Kandleria</taxon>
    </lineage>
</organism>